<evidence type="ECO:0000313" key="1">
    <source>
        <dbReference type="EMBL" id="KZV92452.1"/>
    </source>
</evidence>
<organism evidence="1 2">
    <name type="scientific">Exidia glandulosa HHB12029</name>
    <dbReference type="NCBI Taxonomy" id="1314781"/>
    <lineage>
        <taxon>Eukaryota</taxon>
        <taxon>Fungi</taxon>
        <taxon>Dikarya</taxon>
        <taxon>Basidiomycota</taxon>
        <taxon>Agaricomycotina</taxon>
        <taxon>Agaricomycetes</taxon>
        <taxon>Auriculariales</taxon>
        <taxon>Exidiaceae</taxon>
        <taxon>Exidia</taxon>
    </lineage>
</organism>
<dbReference type="Proteomes" id="UP000077266">
    <property type="component" value="Unassembled WGS sequence"/>
</dbReference>
<proteinExistence type="predicted"/>
<keyword evidence="2" id="KW-1185">Reference proteome</keyword>
<reference evidence="1 2" key="1">
    <citation type="journal article" date="2016" name="Mol. Biol. Evol.">
        <title>Comparative Genomics of Early-Diverging Mushroom-Forming Fungi Provides Insights into the Origins of Lignocellulose Decay Capabilities.</title>
        <authorList>
            <person name="Nagy L.G."/>
            <person name="Riley R."/>
            <person name="Tritt A."/>
            <person name="Adam C."/>
            <person name="Daum C."/>
            <person name="Floudas D."/>
            <person name="Sun H."/>
            <person name="Yadav J.S."/>
            <person name="Pangilinan J."/>
            <person name="Larsson K.H."/>
            <person name="Matsuura K."/>
            <person name="Barry K."/>
            <person name="Labutti K."/>
            <person name="Kuo R."/>
            <person name="Ohm R.A."/>
            <person name="Bhattacharya S.S."/>
            <person name="Shirouzu T."/>
            <person name="Yoshinaga Y."/>
            <person name="Martin F.M."/>
            <person name="Grigoriev I.V."/>
            <person name="Hibbett D.S."/>
        </authorList>
    </citation>
    <scope>NUCLEOTIDE SEQUENCE [LARGE SCALE GENOMIC DNA]</scope>
    <source>
        <strain evidence="1 2">HHB12029</strain>
    </source>
</reference>
<protein>
    <submittedName>
        <fullName evidence="1">Uncharacterized protein</fullName>
    </submittedName>
</protein>
<sequence length="54" mass="6140">MRNGNRALSRSITLYHALRRRRKKFWRCEGRRGTTAADGVDAGVLYTCSTQANP</sequence>
<dbReference type="AlphaFoldDB" id="A0A165HTT5"/>
<dbReference type="InParanoid" id="A0A165HTT5"/>
<name>A0A165HTT5_EXIGL</name>
<dbReference type="EMBL" id="KV426008">
    <property type="protein sequence ID" value="KZV92452.1"/>
    <property type="molecule type" value="Genomic_DNA"/>
</dbReference>
<gene>
    <name evidence="1" type="ORF">EXIGLDRAFT_74362</name>
</gene>
<evidence type="ECO:0000313" key="2">
    <source>
        <dbReference type="Proteomes" id="UP000077266"/>
    </source>
</evidence>
<accession>A0A165HTT5</accession>